<gene>
    <name evidence="2" type="ORF">IAB46_09945</name>
</gene>
<evidence type="ECO:0000313" key="2">
    <source>
        <dbReference type="EMBL" id="HIS47850.1"/>
    </source>
</evidence>
<feature type="transmembrane region" description="Helical" evidence="1">
    <location>
        <begin position="30"/>
        <end position="52"/>
    </location>
</feature>
<keyword evidence="1" id="KW-1133">Transmembrane helix</keyword>
<sequence length="246" mass="27578">MVNPFKGDKEKLAKMTLGKKIDYIWTYYRFWIITAIIVIALVAAFIQAQLAYNPNAMTILLCDTYCEDTETAYTEMNTEFSQFIGLDADAKEPINVDDTFFFTTQSSSSGNAAMAQKFLALVISGEADLMFAPKEAIDYYGSQNMFADLSEVLPEDLFNYLESAGLLFEVTYTPTEDEMEDGAVEETYYGGIRLGDVDYFSEKGITMEDACVSVFYNGDHQSLAIDFLNMLFGFESDTASQSQDET</sequence>
<evidence type="ECO:0000313" key="3">
    <source>
        <dbReference type="Proteomes" id="UP000823927"/>
    </source>
</evidence>
<keyword evidence="1" id="KW-0812">Transmembrane</keyword>
<accession>A0A9D1JRZ0</accession>
<protein>
    <submittedName>
        <fullName evidence="2">Uncharacterized protein</fullName>
    </submittedName>
</protein>
<keyword evidence="1" id="KW-0472">Membrane</keyword>
<organism evidence="2 3">
    <name type="scientific">Candidatus Scybalocola faecigallinarum</name>
    <dbReference type="NCBI Taxonomy" id="2840941"/>
    <lineage>
        <taxon>Bacteria</taxon>
        <taxon>Bacillati</taxon>
        <taxon>Bacillota</taxon>
        <taxon>Clostridia</taxon>
        <taxon>Lachnospirales</taxon>
        <taxon>Lachnospiraceae</taxon>
        <taxon>Lachnospiraceae incertae sedis</taxon>
        <taxon>Candidatus Scybalocola (ex Gilroy et al. 2021)</taxon>
    </lineage>
</organism>
<evidence type="ECO:0000256" key="1">
    <source>
        <dbReference type="SAM" id="Phobius"/>
    </source>
</evidence>
<name>A0A9D1JRZ0_9FIRM</name>
<dbReference type="EMBL" id="DVIT01000036">
    <property type="protein sequence ID" value="HIS47850.1"/>
    <property type="molecule type" value="Genomic_DNA"/>
</dbReference>
<dbReference type="Proteomes" id="UP000823927">
    <property type="component" value="Unassembled WGS sequence"/>
</dbReference>
<reference evidence="2" key="1">
    <citation type="submission" date="2020-10" db="EMBL/GenBank/DDBJ databases">
        <authorList>
            <person name="Gilroy R."/>
        </authorList>
    </citation>
    <scope>NUCLEOTIDE SEQUENCE</scope>
    <source>
        <strain evidence="2">CHK178-757</strain>
    </source>
</reference>
<comment type="caution">
    <text evidence="2">The sequence shown here is derived from an EMBL/GenBank/DDBJ whole genome shotgun (WGS) entry which is preliminary data.</text>
</comment>
<proteinExistence type="predicted"/>
<dbReference type="AlphaFoldDB" id="A0A9D1JRZ0"/>
<reference evidence="2" key="2">
    <citation type="journal article" date="2021" name="PeerJ">
        <title>Extensive microbial diversity within the chicken gut microbiome revealed by metagenomics and culture.</title>
        <authorList>
            <person name="Gilroy R."/>
            <person name="Ravi A."/>
            <person name="Getino M."/>
            <person name="Pursley I."/>
            <person name="Horton D.L."/>
            <person name="Alikhan N.F."/>
            <person name="Baker D."/>
            <person name="Gharbi K."/>
            <person name="Hall N."/>
            <person name="Watson M."/>
            <person name="Adriaenssens E.M."/>
            <person name="Foster-Nyarko E."/>
            <person name="Jarju S."/>
            <person name="Secka A."/>
            <person name="Antonio M."/>
            <person name="Oren A."/>
            <person name="Chaudhuri R.R."/>
            <person name="La Ragione R."/>
            <person name="Hildebrand F."/>
            <person name="Pallen M.J."/>
        </authorList>
    </citation>
    <scope>NUCLEOTIDE SEQUENCE</scope>
    <source>
        <strain evidence="2">CHK178-757</strain>
    </source>
</reference>